<feature type="signal peptide" evidence="1">
    <location>
        <begin position="1"/>
        <end position="21"/>
    </location>
</feature>
<dbReference type="Pfam" id="PF11303">
    <property type="entry name" value="DUF3105"/>
    <property type="match status" value="1"/>
</dbReference>
<dbReference type="AlphaFoldDB" id="A0A1B6D2Q0"/>
<gene>
    <name evidence="3" type="ORF">g.17784</name>
    <name evidence="2" type="ORF">g.17790</name>
</gene>
<dbReference type="PANTHER" id="PTHR34179">
    <property type="entry name" value="TUMOR PROTEIN P53-INDUCIBLE PROTEIN 13"/>
    <property type="match status" value="1"/>
</dbReference>
<evidence type="ECO:0000313" key="2">
    <source>
        <dbReference type="EMBL" id="JAS19893.1"/>
    </source>
</evidence>
<organism evidence="2">
    <name type="scientific">Clastoptera arizonana</name>
    <name type="common">Arizona spittle bug</name>
    <dbReference type="NCBI Taxonomy" id="38151"/>
    <lineage>
        <taxon>Eukaryota</taxon>
        <taxon>Metazoa</taxon>
        <taxon>Ecdysozoa</taxon>
        <taxon>Arthropoda</taxon>
        <taxon>Hexapoda</taxon>
        <taxon>Insecta</taxon>
        <taxon>Pterygota</taxon>
        <taxon>Neoptera</taxon>
        <taxon>Paraneoptera</taxon>
        <taxon>Hemiptera</taxon>
        <taxon>Auchenorrhyncha</taxon>
        <taxon>Cercopoidea</taxon>
        <taxon>Clastopteridae</taxon>
        <taxon>Clastoptera</taxon>
    </lineage>
</organism>
<sequence length="345" mass="40024">MKFLVAAFVIITFILILEVHSESLLSDILQLSKNNGKHSMDEEEQLQRSDDETRMKGLEAYRRSISDSDETWGGRWFPDKVTPPPRRKINPTNVEQENKGLTCASLRFSDENWTGRWLPEKITERPQMQHDKNSTNNMWQMINATCDDGHTNLTVDWDLSPINYTCFDPAHVLLPDPNTRGMISRDYVPAAYSARHICMKSTIEYDTFLPTFGPHRPAWPKYGEYQFVPRQRWLHNLEHGAVVMLYHPCAHPVLVNRLRRVVTSCLYRHVITPYTLLPPNRPLALVTWGWAYLMPDVDTESAIKFIREHALNGPERTHNDGQYDQFLLKHAEIVSNIEDETICPI</sequence>
<protein>
    <recommendedName>
        <fullName evidence="4">DUF3105 domain-containing protein</fullName>
    </recommendedName>
</protein>
<proteinExistence type="predicted"/>
<name>A0A1B6D2Q0_9HEMI</name>
<feature type="chain" id="PRO_5008580887" description="DUF3105 domain-containing protein" evidence="1">
    <location>
        <begin position="22"/>
        <end position="345"/>
    </location>
</feature>
<accession>A0A1B6D2Q0</accession>
<dbReference type="PANTHER" id="PTHR34179:SF1">
    <property type="entry name" value="TUMOR PROTEIN P53-INDUCIBLE PROTEIN 13"/>
    <property type="match status" value="1"/>
</dbReference>
<reference evidence="2" key="1">
    <citation type="submission" date="2015-12" db="EMBL/GenBank/DDBJ databases">
        <title>De novo transcriptome assembly of four potential Pierce s Disease insect vectors from Arizona vineyards.</title>
        <authorList>
            <person name="Tassone E.E."/>
        </authorList>
    </citation>
    <scope>NUCLEOTIDE SEQUENCE</scope>
</reference>
<dbReference type="InterPro" id="IPR021454">
    <property type="entry name" value="DUF3105"/>
</dbReference>
<dbReference type="EMBL" id="GEDC01016897">
    <property type="protein sequence ID" value="JAS20401.1"/>
    <property type="molecule type" value="Transcribed_RNA"/>
</dbReference>
<dbReference type="EMBL" id="GEDC01017405">
    <property type="protein sequence ID" value="JAS19893.1"/>
    <property type="molecule type" value="Transcribed_RNA"/>
</dbReference>
<keyword evidence="1" id="KW-0732">Signal</keyword>
<evidence type="ECO:0000313" key="3">
    <source>
        <dbReference type="EMBL" id="JAS20401.1"/>
    </source>
</evidence>
<dbReference type="GO" id="GO:0005737">
    <property type="term" value="C:cytoplasm"/>
    <property type="evidence" value="ECO:0007669"/>
    <property type="project" value="TreeGrafter"/>
</dbReference>
<evidence type="ECO:0008006" key="4">
    <source>
        <dbReference type="Google" id="ProtNLM"/>
    </source>
</evidence>
<evidence type="ECO:0000256" key="1">
    <source>
        <dbReference type="SAM" id="SignalP"/>
    </source>
</evidence>